<feature type="signal peptide" evidence="4">
    <location>
        <begin position="1"/>
        <end position="18"/>
    </location>
</feature>
<keyword evidence="1 2" id="KW-0193">Cuticle</keyword>
<dbReference type="GO" id="GO:0008010">
    <property type="term" value="F:structural constituent of chitin-based larval cuticle"/>
    <property type="evidence" value="ECO:0007669"/>
    <property type="project" value="TreeGrafter"/>
</dbReference>
<protein>
    <submittedName>
        <fullName evidence="5">Endocuticle structural glycoprotein SgAbd-2</fullName>
    </submittedName>
</protein>
<dbReference type="AlphaFoldDB" id="A0AAE1LRM1"/>
<name>A0AAE1LRM1_9NEOP</name>
<evidence type="ECO:0000256" key="4">
    <source>
        <dbReference type="SAM" id="SignalP"/>
    </source>
</evidence>
<dbReference type="InterPro" id="IPR031311">
    <property type="entry name" value="CHIT_BIND_RR_consensus"/>
</dbReference>
<evidence type="ECO:0000256" key="2">
    <source>
        <dbReference type="PROSITE-ProRule" id="PRU00497"/>
    </source>
</evidence>
<dbReference type="PROSITE" id="PS51155">
    <property type="entry name" value="CHIT_BIND_RR_2"/>
    <property type="match status" value="1"/>
</dbReference>
<dbReference type="GO" id="GO:0062129">
    <property type="term" value="C:chitin-based extracellular matrix"/>
    <property type="evidence" value="ECO:0007669"/>
    <property type="project" value="TreeGrafter"/>
</dbReference>
<feature type="chain" id="PRO_5041953806" evidence="4">
    <location>
        <begin position="19"/>
        <end position="157"/>
    </location>
</feature>
<sequence length="157" mass="16618">MMLFALMALAALLAGTGAAPQRPQQAQQAGKDIPIIKQDFNINEDGSYQWNYETGNGISANEQGSVKNAGNPETEAISVQGQFSYTADDGTPIQLQYIADENGFQPQGAHLPTPAAHPRGHPARPRVERGAPRAGQRGRGAGRARQACRQGPQVSGS</sequence>
<dbReference type="EMBL" id="JAHWGI010001409">
    <property type="protein sequence ID" value="KAK3930036.1"/>
    <property type="molecule type" value="Genomic_DNA"/>
</dbReference>
<gene>
    <name evidence="5" type="ORF">KUF71_004607</name>
</gene>
<feature type="compositionally biased region" description="Low complexity" evidence="3">
    <location>
        <begin position="143"/>
        <end position="157"/>
    </location>
</feature>
<evidence type="ECO:0000313" key="5">
    <source>
        <dbReference type="EMBL" id="KAK3930036.1"/>
    </source>
</evidence>
<dbReference type="PRINTS" id="PR00947">
    <property type="entry name" value="CUTICLE"/>
</dbReference>
<dbReference type="InterPro" id="IPR050468">
    <property type="entry name" value="Cuticle_Struct_Prot"/>
</dbReference>
<dbReference type="Proteomes" id="UP001219518">
    <property type="component" value="Unassembled WGS sequence"/>
</dbReference>
<keyword evidence="6" id="KW-1185">Reference proteome</keyword>
<evidence type="ECO:0000256" key="1">
    <source>
        <dbReference type="ARBA" id="ARBA00022460"/>
    </source>
</evidence>
<dbReference type="PANTHER" id="PTHR10380:SF241">
    <property type="entry name" value="CUTICULAR PROTEIN 47EG-RELATED"/>
    <property type="match status" value="1"/>
</dbReference>
<dbReference type="PANTHER" id="PTHR10380">
    <property type="entry name" value="CUTICLE PROTEIN"/>
    <property type="match status" value="1"/>
</dbReference>
<accession>A0AAE1LRM1</accession>
<reference evidence="5" key="2">
    <citation type="journal article" date="2023" name="BMC Genomics">
        <title>Pest status, molecular evolution, and epigenetic factors derived from the genome assembly of Frankliniella fusca, a thysanopteran phytovirus vector.</title>
        <authorList>
            <person name="Catto M.A."/>
            <person name="Labadie P.E."/>
            <person name="Jacobson A.L."/>
            <person name="Kennedy G.G."/>
            <person name="Srinivasan R."/>
            <person name="Hunt B.G."/>
        </authorList>
    </citation>
    <scope>NUCLEOTIDE SEQUENCE</scope>
    <source>
        <strain evidence="5">PL_HMW_Pooled</strain>
    </source>
</reference>
<dbReference type="InterPro" id="IPR000618">
    <property type="entry name" value="Insect_cuticle"/>
</dbReference>
<evidence type="ECO:0000313" key="6">
    <source>
        <dbReference type="Proteomes" id="UP001219518"/>
    </source>
</evidence>
<evidence type="ECO:0000256" key="3">
    <source>
        <dbReference type="SAM" id="MobiDB-lite"/>
    </source>
</evidence>
<reference evidence="5" key="1">
    <citation type="submission" date="2021-07" db="EMBL/GenBank/DDBJ databases">
        <authorList>
            <person name="Catto M.A."/>
            <person name="Jacobson A."/>
            <person name="Kennedy G."/>
            <person name="Labadie P."/>
            <person name="Hunt B.G."/>
            <person name="Srinivasan R."/>
        </authorList>
    </citation>
    <scope>NUCLEOTIDE SEQUENCE</scope>
    <source>
        <strain evidence="5">PL_HMW_Pooled</strain>
        <tissue evidence="5">Head</tissue>
    </source>
</reference>
<comment type="caution">
    <text evidence="5">The sequence shown here is derived from an EMBL/GenBank/DDBJ whole genome shotgun (WGS) entry which is preliminary data.</text>
</comment>
<proteinExistence type="predicted"/>
<dbReference type="Pfam" id="PF00379">
    <property type="entry name" value="Chitin_bind_4"/>
    <property type="match status" value="1"/>
</dbReference>
<organism evidence="5 6">
    <name type="scientific">Frankliniella fusca</name>
    <dbReference type="NCBI Taxonomy" id="407009"/>
    <lineage>
        <taxon>Eukaryota</taxon>
        <taxon>Metazoa</taxon>
        <taxon>Ecdysozoa</taxon>
        <taxon>Arthropoda</taxon>
        <taxon>Hexapoda</taxon>
        <taxon>Insecta</taxon>
        <taxon>Pterygota</taxon>
        <taxon>Neoptera</taxon>
        <taxon>Paraneoptera</taxon>
        <taxon>Thysanoptera</taxon>
        <taxon>Terebrantia</taxon>
        <taxon>Thripoidea</taxon>
        <taxon>Thripidae</taxon>
        <taxon>Frankliniella</taxon>
    </lineage>
</organism>
<feature type="region of interest" description="Disordered" evidence="3">
    <location>
        <begin position="103"/>
        <end position="157"/>
    </location>
</feature>
<dbReference type="PROSITE" id="PS00233">
    <property type="entry name" value="CHIT_BIND_RR_1"/>
    <property type="match status" value="1"/>
</dbReference>
<keyword evidence="4" id="KW-0732">Signal</keyword>